<evidence type="ECO:0000313" key="2">
    <source>
        <dbReference type="Proteomes" id="UP000020406"/>
    </source>
</evidence>
<dbReference type="EMBL" id="JDSQ01000003">
    <property type="protein sequence ID" value="EWS79090.1"/>
    <property type="molecule type" value="Genomic_DNA"/>
</dbReference>
<proteinExistence type="predicted"/>
<dbReference type="AlphaFoldDB" id="Z9JL28"/>
<protein>
    <submittedName>
        <fullName evidence="1">Uncharacterized protein</fullName>
    </submittedName>
</protein>
<sequence>MIFLLSKHFKHPFYVVLSEKINLESSGGRVQKVFFKFMKLLFPETFM</sequence>
<gene>
    <name evidence="1" type="ORF">AF72_02625</name>
</gene>
<accession>Z9JL28</accession>
<evidence type="ECO:0000313" key="1">
    <source>
        <dbReference type="EMBL" id="EWS79090.1"/>
    </source>
</evidence>
<reference evidence="1 2" key="1">
    <citation type="journal article" date="2014" name="Genome Announc.">
        <title>Draft Genome Sequence of Xylella fastidiosa Pear Leaf Scorch Strain in Taiwan.</title>
        <authorList>
            <person name="Su C.C."/>
            <person name="Deng W.L."/>
            <person name="Jan F.J."/>
            <person name="Chang C.J."/>
            <person name="Huang H."/>
            <person name="Chen J."/>
        </authorList>
    </citation>
    <scope>NUCLEOTIDE SEQUENCE [LARGE SCALE GENOMIC DNA]</scope>
    <source>
        <strain evidence="1 2">PLS229</strain>
    </source>
</reference>
<dbReference type="PATRIC" id="fig|1444770.3.peg.632"/>
<organism evidence="1 2">
    <name type="scientific">Xylella taiwanensis</name>
    <dbReference type="NCBI Taxonomy" id="1444770"/>
    <lineage>
        <taxon>Bacteria</taxon>
        <taxon>Pseudomonadati</taxon>
        <taxon>Pseudomonadota</taxon>
        <taxon>Gammaproteobacteria</taxon>
        <taxon>Lysobacterales</taxon>
        <taxon>Lysobacteraceae</taxon>
        <taxon>Xylella</taxon>
    </lineage>
</organism>
<dbReference type="Proteomes" id="UP000020406">
    <property type="component" value="Unassembled WGS sequence"/>
</dbReference>
<comment type="caution">
    <text evidence="1">The sequence shown here is derived from an EMBL/GenBank/DDBJ whole genome shotgun (WGS) entry which is preliminary data.</text>
</comment>
<name>Z9JL28_9GAMM</name>